<evidence type="ECO:0000256" key="2">
    <source>
        <dbReference type="SAM" id="SignalP"/>
    </source>
</evidence>
<dbReference type="Proteomes" id="UP000759103">
    <property type="component" value="Unassembled WGS sequence"/>
</dbReference>
<evidence type="ECO:0000313" key="4">
    <source>
        <dbReference type="Proteomes" id="UP000759103"/>
    </source>
</evidence>
<name>A0ABS7BR12_9SPHN</name>
<reference evidence="3 4" key="1">
    <citation type="submission" date="2021-07" db="EMBL/GenBank/DDBJ databases">
        <title>Sphingomonas sp.</title>
        <authorList>
            <person name="Feng G."/>
            <person name="Li J."/>
            <person name="Pan M."/>
        </authorList>
    </citation>
    <scope>NUCLEOTIDE SEQUENCE [LARGE SCALE GENOMIC DNA]</scope>
    <source>
        <strain evidence="3 4">RRHST34</strain>
    </source>
</reference>
<protein>
    <submittedName>
        <fullName evidence="3">Uncharacterized protein</fullName>
    </submittedName>
</protein>
<keyword evidence="4" id="KW-1185">Reference proteome</keyword>
<feature type="signal peptide" evidence="2">
    <location>
        <begin position="1"/>
        <end position="21"/>
    </location>
</feature>
<dbReference type="RefSeq" id="WP_219749387.1">
    <property type="nucleotide sequence ID" value="NZ_JAHXZN010000005.1"/>
</dbReference>
<feature type="transmembrane region" description="Helical" evidence="1">
    <location>
        <begin position="47"/>
        <end position="71"/>
    </location>
</feature>
<accession>A0ABS7BR12</accession>
<sequence length="80" mass="7426">MLKSIIAAGSALALTATPALAAANPAASLSVAKSARASAVGKGKSELAAPGAIVGLVLAAAVVVAGVIIAVDDGDDSDSN</sequence>
<keyword evidence="2" id="KW-0732">Signal</keyword>
<evidence type="ECO:0000256" key="1">
    <source>
        <dbReference type="SAM" id="Phobius"/>
    </source>
</evidence>
<proteinExistence type="predicted"/>
<organism evidence="3 4">
    <name type="scientific">Sphingomonas citri</name>
    <dbReference type="NCBI Taxonomy" id="2862499"/>
    <lineage>
        <taxon>Bacteria</taxon>
        <taxon>Pseudomonadati</taxon>
        <taxon>Pseudomonadota</taxon>
        <taxon>Alphaproteobacteria</taxon>
        <taxon>Sphingomonadales</taxon>
        <taxon>Sphingomonadaceae</taxon>
        <taxon>Sphingomonas</taxon>
    </lineage>
</organism>
<keyword evidence="1" id="KW-0812">Transmembrane</keyword>
<keyword evidence="1" id="KW-0472">Membrane</keyword>
<comment type="caution">
    <text evidence="3">The sequence shown here is derived from an EMBL/GenBank/DDBJ whole genome shotgun (WGS) entry which is preliminary data.</text>
</comment>
<dbReference type="EMBL" id="JAHXZN010000005">
    <property type="protein sequence ID" value="MBW6532026.1"/>
    <property type="molecule type" value="Genomic_DNA"/>
</dbReference>
<keyword evidence="1" id="KW-1133">Transmembrane helix</keyword>
<evidence type="ECO:0000313" key="3">
    <source>
        <dbReference type="EMBL" id="MBW6532026.1"/>
    </source>
</evidence>
<feature type="chain" id="PRO_5045918419" evidence="2">
    <location>
        <begin position="22"/>
        <end position="80"/>
    </location>
</feature>
<gene>
    <name evidence="3" type="ORF">KZ820_14895</name>
</gene>